<reference evidence="2" key="2">
    <citation type="journal article" date="2015" name="Data Brief">
        <title>Shoot transcriptome of the giant reed, Arundo donax.</title>
        <authorList>
            <person name="Barrero R.A."/>
            <person name="Guerrero F.D."/>
            <person name="Moolhuijzen P."/>
            <person name="Goolsby J.A."/>
            <person name="Tidwell J."/>
            <person name="Bellgard S.E."/>
            <person name="Bellgard M.I."/>
        </authorList>
    </citation>
    <scope>NUCLEOTIDE SEQUENCE</scope>
    <source>
        <tissue evidence="2">Shoot tissue taken approximately 20 cm above the soil surface</tissue>
    </source>
</reference>
<keyword evidence="2" id="KW-0378">Hydrolase</keyword>
<sequence>MQWLLASLSNIVKFFSSFSMFWYSLSICVRNVGGVIGGVRPSRSCKASRVKSIAPSSWKNNLLR</sequence>
<dbReference type="AlphaFoldDB" id="A0A0A9EY36"/>
<evidence type="ECO:0000256" key="1">
    <source>
        <dbReference type="SAM" id="Phobius"/>
    </source>
</evidence>
<dbReference type="EMBL" id="GBRH01192251">
    <property type="protein sequence ID" value="JAE05645.1"/>
    <property type="molecule type" value="Transcribed_RNA"/>
</dbReference>
<accession>A0A0A9EY36</accession>
<keyword evidence="1" id="KW-0812">Transmembrane</keyword>
<feature type="transmembrane region" description="Helical" evidence="1">
    <location>
        <begin position="20"/>
        <end position="39"/>
    </location>
</feature>
<reference evidence="2" key="1">
    <citation type="submission" date="2014-09" db="EMBL/GenBank/DDBJ databases">
        <authorList>
            <person name="Magalhaes I.L.F."/>
            <person name="Oliveira U."/>
            <person name="Santos F.R."/>
            <person name="Vidigal T.H.D.A."/>
            <person name="Brescovit A.D."/>
            <person name="Santos A.J."/>
        </authorList>
    </citation>
    <scope>NUCLEOTIDE SEQUENCE</scope>
    <source>
        <tissue evidence="2">Shoot tissue taken approximately 20 cm above the soil surface</tissue>
    </source>
</reference>
<evidence type="ECO:0000313" key="2">
    <source>
        <dbReference type="EMBL" id="JAE05645.1"/>
    </source>
</evidence>
<keyword evidence="1" id="KW-0472">Membrane</keyword>
<protein>
    <submittedName>
        <fullName evidence="2">Haloacid dehalogenase-like hydrolase family protein</fullName>
    </submittedName>
</protein>
<keyword evidence="1" id="KW-1133">Transmembrane helix</keyword>
<proteinExistence type="predicted"/>
<name>A0A0A9EY36_ARUDO</name>
<organism evidence="2">
    <name type="scientific">Arundo donax</name>
    <name type="common">Giant reed</name>
    <name type="synonym">Donax arundinaceus</name>
    <dbReference type="NCBI Taxonomy" id="35708"/>
    <lineage>
        <taxon>Eukaryota</taxon>
        <taxon>Viridiplantae</taxon>
        <taxon>Streptophyta</taxon>
        <taxon>Embryophyta</taxon>
        <taxon>Tracheophyta</taxon>
        <taxon>Spermatophyta</taxon>
        <taxon>Magnoliopsida</taxon>
        <taxon>Liliopsida</taxon>
        <taxon>Poales</taxon>
        <taxon>Poaceae</taxon>
        <taxon>PACMAD clade</taxon>
        <taxon>Arundinoideae</taxon>
        <taxon>Arundineae</taxon>
        <taxon>Arundo</taxon>
    </lineage>
</organism>
<dbReference type="GO" id="GO:0016787">
    <property type="term" value="F:hydrolase activity"/>
    <property type="evidence" value="ECO:0007669"/>
    <property type="project" value="UniProtKB-KW"/>
</dbReference>